<dbReference type="SMART" id="SM00034">
    <property type="entry name" value="CLECT"/>
    <property type="match status" value="1"/>
</dbReference>
<dbReference type="EMBL" id="BTRK01000004">
    <property type="protein sequence ID" value="GMR50263.1"/>
    <property type="molecule type" value="Genomic_DNA"/>
</dbReference>
<dbReference type="InterPro" id="IPR001304">
    <property type="entry name" value="C-type_lectin-like"/>
</dbReference>
<evidence type="ECO:0008006" key="5">
    <source>
        <dbReference type="Google" id="ProtNLM"/>
    </source>
</evidence>
<dbReference type="PROSITE" id="PS50234">
    <property type="entry name" value="VWFA"/>
    <property type="match status" value="1"/>
</dbReference>
<evidence type="ECO:0000259" key="2">
    <source>
        <dbReference type="PROSITE" id="PS50234"/>
    </source>
</evidence>
<dbReference type="InterPro" id="IPR036465">
    <property type="entry name" value="vWFA_dom_sf"/>
</dbReference>
<dbReference type="InterPro" id="IPR016186">
    <property type="entry name" value="C-type_lectin-like/link_sf"/>
</dbReference>
<organism evidence="3 4">
    <name type="scientific">Pristionchus mayeri</name>
    <dbReference type="NCBI Taxonomy" id="1317129"/>
    <lineage>
        <taxon>Eukaryota</taxon>
        <taxon>Metazoa</taxon>
        <taxon>Ecdysozoa</taxon>
        <taxon>Nematoda</taxon>
        <taxon>Chromadorea</taxon>
        <taxon>Rhabditida</taxon>
        <taxon>Rhabditina</taxon>
        <taxon>Diplogasteromorpha</taxon>
        <taxon>Diplogasteroidea</taxon>
        <taxon>Neodiplogasteridae</taxon>
        <taxon>Pristionchus</taxon>
    </lineage>
</organism>
<dbReference type="PANTHER" id="PTHR31024:SF3">
    <property type="entry name" value="C-TYPE LECTIN-RELATED"/>
    <property type="match status" value="1"/>
</dbReference>
<dbReference type="InterPro" id="IPR002035">
    <property type="entry name" value="VWF_A"/>
</dbReference>
<dbReference type="Gene3D" id="3.40.50.410">
    <property type="entry name" value="von Willebrand factor, type A domain"/>
    <property type="match status" value="1"/>
</dbReference>
<protein>
    <recommendedName>
        <fullName evidence="5">C-type lectin</fullName>
    </recommendedName>
</protein>
<dbReference type="SUPFAM" id="SSF53300">
    <property type="entry name" value="vWA-like"/>
    <property type="match status" value="1"/>
</dbReference>
<dbReference type="Pfam" id="PF00092">
    <property type="entry name" value="VWA"/>
    <property type="match status" value="1"/>
</dbReference>
<proteinExistence type="predicted"/>
<dbReference type="Proteomes" id="UP001328107">
    <property type="component" value="Unassembled WGS sequence"/>
</dbReference>
<comment type="caution">
    <text evidence="3">The sequence shown here is derived from an EMBL/GenBank/DDBJ whole genome shotgun (WGS) entry which is preliminary data.</text>
</comment>
<sequence length="401" mass="43501">CLILLLSLAVVDARVTFLKSEVLDNDDFMHNNTIDILQQPAPAPSPSPSEPSPYCPCSVSGGLPVRWKYNEIWVDIVVIVDTSEAMSEADIDDAGDLIESFMSDGASDLLNTDINEMYYSRIGVIAMSDAATTIYNLNMTKHDTIKGKVAIKKGVAGIDFVKAFDAAQRMLEDGNEPSRASTRQVIYYMTDSNYLFGKSESDAIDQFKTSPGVVIVNNFLKDGQIESPDLRDLASDGFYFANGDYVTAGLQSFCKANCFCAADKIAYVGVASKAAGGCYHAWTIGANFNKAKANCAYGGGILAVIHDEPKEAFLRQLLSSALSDFLWIGYEKLNSNDWIWEDGSTDSYTNWAVDEPMPTAIAKCAYVDTTKANSSWGAGNCQLGFPHVCQFAPCGVGNMVC</sequence>
<accession>A0AAN5I356</accession>
<evidence type="ECO:0000313" key="4">
    <source>
        <dbReference type="Proteomes" id="UP001328107"/>
    </source>
</evidence>
<name>A0AAN5I356_9BILA</name>
<keyword evidence="4" id="KW-1185">Reference proteome</keyword>
<gene>
    <name evidence="3" type="ORF">PMAYCL1PPCAC_20458</name>
</gene>
<reference evidence="4" key="1">
    <citation type="submission" date="2022-10" db="EMBL/GenBank/DDBJ databases">
        <title>Genome assembly of Pristionchus species.</title>
        <authorList>
            <person name="Yoshida K."/>
            <person name="Sommer R.J."/>
        </authorList>
    </citation>
    <scope>NUCLEOTIDE SEQUENCE [LARGE SCALE GENOMIC DNA]</scope>
    <source>
        <strain evidence="4">RS5460</strain>
    </source>
</reference>
<evidence type="ECO:0000313" key="3">
    <source>
        <dbReference type="EMBL" id="GMR50263.1"/>
    </source>
</evidence>
<evidence type="ECO:0000259" key="1">
    <source>
        <dbReference type="PROSITE" id="PS50041"/>
    </source>
</evidence>
<dbReference type="SMART" id="SM00327">
    <property type="entry name" value="VWA"/>
    <property type="match status" value="1"/>
</dbReference>
<dbReference type="PANTHER" id="PTHR31024">
    <property type="entry name" value="C-TYPE LECTIN"/>
    <property type="match status" value="1"/>
</dbReference>
<feature type="domain" description="VWFA" evidence="2">
    <location>
        <begin position="75"/>
        <end position="265"/>
    </location>
</feature>
<dbReference type="SUPFAM" id="SSF56436">
    <property type="entry name" value="C-type lectin-like"/>
    <property type="match status" value="1"/>
</dbReference>
<dbReference type="PROSITE" id="PS50041">
    <property type="entry name" value="C_TYPE_LECTIN_2"/>
    <property type="match status" value="1"/>
</dbReference>
<dbReference type="CDD" id="cd00037">
    <property type="entry name" value="CLECT"/>
    <property type="match status" value="1"/>
</dbReference>
<dbReference type="Pfam" id="PF00059">
    <property type="entry name" value="Lectin_C"/>
    <property type="match status" value="1"/>
</dbReference>
<feature type="non-terminal residue" evidence="3">
    <location>
        <position position="1"/>
    </location>
</feature>
<dbReference type="InterPro" id="IPR016187">
    <property type="entry name" value="CTDL_fold"/>
</dbReference>
<dbReference type="AlphaFoldDB" id="A0AAN5I356"/>
<dbReference type="Gene3D" id="3.10.100.10">
    <property type="entry name" value="Mannose-Binding Protein A, subunit A"/>
    <property type="match status" value="1"/>
</dbReference>
<feature type="domain" description="C-type lectin" evidence="1">
    <location>
        <begin position="274"/>
        <end position="390"/>
    </location>
</feature>